<dbReference type="RefSeq" id="WP_278045407.1">
    <property type="nucleotide sequence ID" value="NZ_CAACUY010000156.1"/>
</dbReference>
<proteinExistence type="predicted"/>
<evidence type="ECO:0000313" key="1">
    <source>
        <dbReference type="EMBL" id="MFD0689079.1"/>
    </source>
</evidence>
<accession>A0ABW2XRX1</accession>
<comment type="caution">
    <text evidence="1">The sequence shown here is derived from an EMBL/GenBank/DDBJ whole genome shotgun (WGS) entry which is preliminary data.</text>
</comment>
<sequence>MVLSLSSERPRRRGRAAHPLRVIPPGRRRTMLAVRRWEVL</sequence>
<keyword evidence="2" id="KW-1185">Reference proteome</keyword>
<evidence type="ECO:0000313" key="2">
    <source>
        <dbReference type="Proteomes" id="UP001597063"/>
    </source>
</evidence>
<reference evidence="2" key="1">
    <citation type="journal article" date="2019" name="Int. J. Syst. Evol. Microbiol.">
        <title>The Global Catalogue of Microorganisms (GCM) 10K type strain sequencing project: providing services to taxonomists for standard genome sequencing and annotation.</title>
        <authorList>
            <consortium name="The Broad Institute Genomics Platform"/>
            <consortium name="The Broad Institute Genome Sequencing Center for Infectious Disease"/>
            <person name="Wu L."/>
            <person name="Ma J."/>
        </authorList>
    </citation>
    <scope>NUCLEOTIDE SEQUENCE [LARGE SCALE GENOMIC DNA]</scope>
    <source>
        <strain evidence="2">JCM 9371</strain>
    </source>
</reference>
<dbReference type="EMBL" id="JBHTGP010000016">
    <property type="protein sequence ID" value="MFD0689079.1"/>
    <property type="molecule type" value="Genomic_DNA"/>
</dbReference>
<gene>
    <name evidence="1" type="ORF">ACFQZM_31630</name>
</gene>
<organism evidence="1 2">
    <name type="scientific">Actinomadura fibrosa</name>
    <dbReference type="NCBI Taxonomy" id="111802"/>
    <lineage>
        <taxon>Bacteria</taxon>
        <taxon>Bacillati</taxon>
        <taxon>Actinomycetota</taxon>
        <taxon>Actinomycetes</taxon>
        <taxon>Streptosporangiales</taxon>
        <taxon>Thermomonosporaceae</taxon>
        <taxon>Actinomadura</taxon>
    </lineage>
</organism>
<protein>
    <submittedName>
        <fullName evidence="1">Uncharacterized protein</fullName>
    </submittedName>
</protein>
<dbReference type="Proteomes" id="UP001597063">
    <property type="component" value="Unassembled WGS sequence"/>
</dbReference>
<name>A0ABW2XRX1_9ACTN</name>